<dbReference type="InterPro" id="IPR002355">
    <property type="entry name" value="Cu_oxidase_Cu_BS"/>
</dbReference>
<evidence type="ECO:0000256" key="3">
    <source>
        <dbReference type="ARBA" id="ARBA00023002"/>
    </source>
</evidence>
<dbReference type="EMBL" id="JAFKMR010000021">
    <property type="protein sequence ID" value="MBN8744878.1"/>
    <property type="molecule type" value="Genomic_DNA"/>
</dbReference>
<proteinExistence type="predicted"/>
<feature type="compositionally biased region" description="Basic and acidic residues" evidence="4">
    <location>
        <begin position="13"/>
        <end position="25"/>
    </location>
</feature>
<dbReference type="Proteomes" id="UP000664800">
    <property type="component" value="Unassembled WGS sequence"/>
</dbReference>
<evidence type="ECO:0000313" key="7">
    <source>
        <dbReference type="EMBL" id="MBN8744878.1"/>
    </source>
</evidence>
<dbReference type="InterPro" id="IPR008972">
    <property type="entry name" value="Cupredoxin"/>
</dbReference>
<dbReference type="PANTHER" id="PTHR48267">
    <property type="entry name" value="CUPREDOXIN SUPERFAMILY PROTEIN"/>
    <property type="match status" value="1"/>
</dbReference>
<evidence type="ECO:0000259" key="6">
    <source>
        <dbReference type="Pfam" id="PF07732"/>
    </source>
</evidence>
<evidence type="ECO:0000256" key="2">
    <source>
        <dbReference type="ARBA" id="ARBA00022723"/>
    </source>
</evidence>
<dbReference type="PANTHER" id="PTHR48267:SF1">
    <property type="entry name" value="BILIRUBIN OXIDASE"/>
    <property type="match status" value="1"/>
</dbReference>
<keyword evidence="3" id="KW-0560">Oxidoreductase</keyword>
<dbReference type="Pfam" id="PF07731">
    <property type="entry name" value="Cu-oxidase_2"/>
    <property type="match status" value="1"/>
</dbReference>
<dbReference type="AlphaFoldDB" id="A0A8I1SWP0"/>
<protein>
    <submittedName>
        <fullName evidence="7">Multicopper oxidase domain-containing protein</fullName>
    </submittedName>
</protein>
<dbReference type="InterPro" id="IPR011706">
    <property type="entry name" value="Cu-oxidase_C"/>
</dbReference>
<dbReference type="InterPro" id="IPR045087">
    <property type="entry name" value="Cu-oxidase_fam"/>
</dbReference>
<dbReference type="GO" id="GO:0005507">
    <property type="term" value="F:copper ion binding"/>
    <property type="evidence" value="ECO:0007669"/>
    <property type="project" value="InterPro"/>
</dbReference>
<dbReference type="GO" id="GO:0042597">
    <property type="term" value="C:periplasmic space"/>
    <property type="evidence" value="ECO:0007669"/>
    <property type="project" value="UniProtKB-SubCell"/>
</dbReference>
<keyword evidence="2" id="KW-0479">Metal-binding</keyword>
<dbReference type="Pfam" id="PF07732">
    <property type="entry name" value="Cu-oxidase_3"/>
    <property type="match status" value="1"/>
</dbReference>
<evidence type="ECO:0000256" key="4">
    <source>
        <dbReference type="SAM" id="MobiDB-lite"/>
    </source>
</evidence>
<accession>A0A8I1SWP0</accession>
<comment type="subcellular location">
    <subcellularLocation>
        <location evidence="1">Periplasm</location>
    </subcellularLocation>
</comment>
<dbReference type="CDD" id="cd13867">
    <property type="entry name" value="CuRO_2_CueO_FtsP"/>
    <property type="match status" value="1"/>
</dbReference>
<organism evidence="7 8">
    <name type="scientific">Thiomonas arsenitoxydans (strain DSM 22701 / CIP 110005 / 3As)</name>
    <dbReference type="NCBI Taxonomy" id="426114"/>
    <lineage>
        <taxon>Bacteria</taxon>
        <taxon>Pseudomonadati</taxon>
        <taxon>Pseudomonadota</taxon>
        <taxon>Betaproteobacteria</taxon>
        <taxon>Burkholderiales</taxon>
        <taxon>Thiomonas</taxon>
    </lineage>
</organism>
<reference evidence="7" key="1">
    <citation type="submission" date="2021-02" db="EMBL/GenBank/DDBJ databases">
        <title>Thiocyanate and organic carbon inputs drive convergent selection for specific autotrophic Afipia and Thiobacillus strains within complex microbiomes.</title>
        <authorList>
            <person name="Huddy R.J."/>
            <person name="Sachdeva R."/>
            <person name="Kadzinga F."/>
            <person name="Kantor R.S."/>
            <person name="Harrison S.T.L."/>
            <person name="Banfield J.F."/>
        </authorList>
    </citation>
    <scope>NUCLEOTIDE SEQUENCE</scope>
    <source>
        <strain evidence="7">SCN18_13_7_16_R3_B_64_19</strain>
    </source>
</reference>
<comment type="caution">
    <text evidence="7">The sequence shown here is derived from an EMBL/GenBank/DDBJ whole genome shotgun (WGS) entry which is preliminary data.</text>
</comment>
<evidence type="ECO:0000313" key="8">
    <source>
        <dbReference type="Proteomes" id="UP000664800"/>
    </source>
</evidence>
<dbReference type="Gene3D" id="2.60.40.420">
    <property type="entry name" value="Cupredoxins - blue copper proteins"/>
    <property type="match status" value="3"/>
</dbReference>
<evidence type="ECO:0000256" key="1">
    <source>
        <dbReference type="ARBA" id="ARBA00004418"/>
    </source>
</evidence>
<dbReference type="CDD" id="cd13890">
    <property type="entry name" value="CuRO_3_CueO_FtsP"/>
    <property type="match status" value="1"/>
</dbReference>
<feature type="domain" description="Plastocyanin-like" evidence="6">
    <location>
        <begin position="115"/>
        <end position="225"/>
    </location>
</feature>
<dbReference type="SUPFAM" id="SSF49503">
    <property type="entry name" value="Cupredoxins"/>
    <property type="match status" value="3"/>
</dbReference>
<evidence type="ECO:0000259" key="5">
    <source>
        <dbReference type="Pfam" id="PF07731"/>
    </source>
</evidence>
<dbReference type="CDD" id="cd04232">
    <property type="entry name" value="CuRO_1_CueO_FtsP"/>
    <property type="match status" value="1"/>
</dbReference>
<gene>
    <name evidence="7" type="ORF">J0I24_11300</name>
</gene>
<sequence length="576" mass="61991">MTSTKSNRMPGSADHHKPPDWKDGKLSRRQIIVGAVAGSSLWLAGRTHAQGMGGMMMGSMPGMGQGGMAGMGANTARGATVRTGVFTRPMPIPGQLGGPAQADGSLAYALRIAPGTSTLLAGVQTPTWGYNGAYLGPTLRIPRGKRVRIQVRNALNQPTTTHWHGAHVPGTMDGGPQSLIAPGHSMDYAYTLDQPGATLWYHPHPDGLTGPHVYAGMAGLLLVDDGVDRALGLPHTWGVDDFPVIVQDRRFGADGTLRYMNSMMDRMGMKGDRFLVNGCEQPYVNVPAQWVRLRLVNGSNARLYNFAFASGQSFYVVASDAGLLAHPVERRSLLLAAAERAEILVDLRKLQGSTLVLRSDSGSVVPGLSSMPMDADRFDRQGFDLLQLRVGAPAGKSGRLPDHLVAIPSLRIDAPQRLFSLQGMQGMQGAMGGGAMGAMGGMSGDQGMGANTGPGGMSMGVGMEKLFSINHQFMEMSVINQRVRLGSTEVWQVRNEGHMAHTFHVHGTSFQILSRDGVAPPEYERGWKDVVLVRRNQTVRLVARFDQPAGKDHPFMYHCHILEHEDNGMMGQFTVA</sequence>
<dbReference type="RefSeq" id="WP_156055379.1">
    <property type="nucleotide sequence ID" value="NZ_JAFKMR010000021.1"/>
</dbReference>
<feature type="region of interest" description="Disordered" evidence="4">
    <location>
        <begin position="1"/>
        <end position="25"/>
    </location>
</feature>
<dbReference type="PROSITE" id="PS00080">
    <property type="entry name" value="MULTICOPPER_OXIDASE2"/>
    <property type="match status" value="1"/>
</dbReference>
<dbReference type="GO" id="GO:0016491">
    <property type="term" value="F:oxidoreductase activity"/>
    <property type="evidence" value="ECO:0007669"/>
    <property type="project" value="UniProtKB-KW"/>
</dbReference>
<feature type="domain" description="Plastocyanin-like" evidence="5">
    <location>
        <begin position="470"/>
        <end position="575"/>
    </location>
</feature>
<name>A0A8I1SWP0_THIA3</name>
<dbReference type="InterPro" id="IPR011707">
    <property type="entry name" value="Cu-oxidase-like_N"/>
</dbReference>